<dbReference type="Pfam" id="PF01052">
    <property type="entry name" value="FliMN_C"/>
    <property type="match status" value="1"/>
</dbReference>
<evidence type="ECO:0000259" key="8">
    <source>
        <dbReference type="Pfam" id="PF01052"/>
    </source>
</evidence>
<evidence type="ECO:0000256" key="3">
    <source>
        <dbReference type="ARBA" id="ARBA00022475"/>
    </source>
</evidence>
<dbReference type="AlphaFoldDB" id="A0A142VYK9"/>
<dbReference type="GO" id="GO:0006935">
    <property type="term" value="P:chemotaxis"/>
    <property type="evidence" value="ECO:0007669"/>
    <property type="project" value="UniProtKB-KW"/>
</dbReference>
<keyword evidence="5 7" id="KW-0283">Flagellar rotation</keyword>
<comment type="similarity">
    <text evidence="1 7">Belongs to the FliN/MopA/SpaO family.</text>
</comment>
<organism evidence="9 10">
    <name type="scientific">Sphingopyxis terrae subsp. terrae NBRC 15098</name>
    <dbReference type="NCBI Taxonomy" id="1219058"/>
    <lineage>
        <taxon>Bacteria</taxon>
        <taxon>Pseudomonadati</taxon>
        <taxon>Pseudomonadota</taxon>
        <taxon>Alphaproteobacteria</taxon>
        <taxon>Sphingomonadales</taxon>
        <taxon>Sphingomonadaceae</taxon>
        <taxon>Sphingopyxis</taxon>
    </lineage>
</organism>
<keyword evidence="3 7" id="KW-1003">Cell membrane</keyword>
<evidence type="ECO:0000256" key="7">
    <source>
        <dbReference type="RuleBase" id="RU362074"/>
    </source>
</evidence>
<evidence type="ECO:0000256" key="5">
    <source>
        <dbReference type="ARBA" id="ARBA00022779"/>
    </source>
</evidence>
<dbReference type="GO" id="GO:0009425">
    <property type="term" value="C:bacterial-type flagellum basal body"/>
    <property type="evidence" value="ECO:0007669"/>
    <property type="project" value="UniProtKB-SubCell"/>
</dbReference>
<dbReference type="InterPro" id="IPR051469">
    <property type="entry name" value="FliN/MopA/SpaO"/>
</dbReference>
<accession>A0A142VYK9</accession>
<keyword evidence="4 7" id="KW-0145">Chemotaxis</keyword>
<dbReference type="KEGG" id="ster:AOA14_09690"/>
<dbReference type="Proteomes" id="UP000076234">
    <property type="component" value="Chromosome"/>
</dbReference>
<evidence type="ECO:0000256" key="1">
    <source>
        <dbReference type="ARBA" id="ARBA00009226"/>
    </source>
</evidence>
<dbReference type="RefSeq" id="WP_003041437.1">
    <property type="nucleotide sequence ID" value="NZ_CP013342.1"/>
</dbReference>
<dbReference type="PRINTS" id="PR00956">
    <property type="entry name" value="FLGMOTORFLIN"/>
</dbReference>
<sequence>MTDLSDAPAAPQRDRREGKTIAAAPNFDLLAGVSLRVSVEVGSTSMTLAELLTMTEGSVIELDRAATDLLDIYANGTLIAKGEIVSVEGRYGIQVAEVVAPDRGIAGFDRRA</sequence>
<keyword evidence="6 7" id="KW-0472">Membrane</keyword>
<dbReference type="GO" id="GO:0005886">
    <property type="term" value="C:plasma membrane"/>
    <property type="evidence" value="ECO:0007669"/>
    <property type="project" value="UniProtKB-SubCell"/>
</dbReference>
<dbReference type="EMBL" id="CP013342">
    <property type="protein sequence ID" value="AMU94874.1"/>
    <property type="molecule type" value="Genomic_DNA"/>
</dbReference>
<reference evidence="10" key="1">
    <citation type="submission" date="2015-11" db="EMBL/GenBank/DDBJ databases">
        <title>Complete genome sequence of a polyethylene glycol-degrading strain Sphingopyxis terrae strain 203-1 (NBRC 15098).</title>
        <authorList>
            <person name="Yoshiyuki O."/>
            <person name="Shouta N."/>
            <person name="Nagata Y."/>
            <person name="Numata M."/>
            <person name="Tsuchikane K."/>
            <person name="Hosoyama A."/>
            <person name="Yamazoe A."/>
            <person name="Tsuda M."/>
            <person name="Fujita N."/>
            <person name="Kawai F."/>
        </authorList>
    </citation>
    <scope>NUCLEOTIDE SEQUENCE [LARGE SCALE GENOMIC DNA]</scope>
    <source>
        <strain evidence="10">203-1</strain>
    </source>
</reference>
<comment type="function">
    <text evidence="7">FliN is one of three proteins (FliG, FliN, FliM) that form the rotor-mounted switch complex (C ring), located at the base of the basal body. This complex interacts with the CheY and CheZ chemotaxis proteins, in addition to contacting components of the motor that determine the direction of flagellar rotation.</text>
</comment>
<dbReference type="STRING" id="1219058.AOA14_09690"/>
<keyword evidence="9" id="KW-0969">Cilium</keyword>
<name>A0A142VYK9_9SPHN</name>
<dbReference type="GeneID" id="303001410"/>
<dbReference type="Gene3D" id="2.30.330.10">
    <property type="entry name" value="SpoA-like"/>
    <property type="match status" value="1"/>
</dbReference>
<feature type="domain" description="Flagellar motor switch protein FliN-like C-terminal" evidence="8">
    <location>
        <begin position="30"/>
        <end position="99"/>
    </location>
</feature>
<dbReference type="PANTHER" id="PTHR43484:SF1">
    <property type="entry name" value="FLAGELLAR MOTOR SWITCH PROTEIN FLIN"/>
    <property type="match status" value="1"/>
</dbReference>
<dbReference type="PANTHER" id="PTHR43484">
    <property type="match status" value="1"/>
</dbReference>
<dbReference type="SUPFAM" id="SSF101801">
    <property type="entry name" value="Surface presentation of antigens (SPOA)"/>
    <property type="match status" value="1"/>
</dbReference>
<evidence type="ECO:0000256" key="2">
    <source>
        <dbReference type="ARBA" id="ARBA00021897"/>
    </source>
</evidence>
<evidence type="ECO:0000256" key="6">
    <source>
        <dbReference type="ARBA" id="ARBA00023136"/>
    </source>
</evidence>
<evidence type="ECO:0000256" key="4">
    <source>
        <dbReference type="ARBA" id="ARBA00022500"/>
    </source>
</evidence>
<dbReference type="InterPro" id="IPR012826">
    <property type="entry name" value="FliN"/>
</dbReference>
<keyword evidence="9" id="KW-0966">Cell projection</keyword>
<dbReference type="InterPro" id="IPR001543">
    <property type="entry name" value="FliN-like_C"/>
</dbReference>
<protein>
    <recommendedName>
        <fullName evidence="2 7">Flagellar motor switch protein FliN</fullName>
    </recommendedName>
</protein>
<reference evidence="9 10" key="2">
    <citation type="journal article" date="2016" name="Genome Announc.">
        <title>Complete Genome Sequence of Sphingopyxis terrae Strain 203-1 (NBRC 111660), a Polyethylene Glycol Degrader.</title>
        <authorList>
            <person name="Ohtsubo Y."/>
            <person name="Nonoyama S."/>
            <person name="Nagata Y."/>
            <person name="Numata M."/>
            <person name="Tsuchikane K."/>
            <person name="Hosoyama A."/>
            <person name="Yamazoe A."/>
            <person name="Tsuda M."/>
            <person name="Fujita N."/>
            <person name="Kawai F."/>
        </authorList>
    </citation>
    <scope>NUCLEOTIDE SEQUENCE [LARGE SCALE GENOMIC DNA]</scope>
    <source>
        <strain evidence="9 10">203-1</strain>
    </source>
</reference>
<dbReference type="NCBIfam" id="TIGR02480">
    <property type="entry name" value="fliN"/>
    <property type="match status" value="1"/>
</dbReference>
<keyword evidence="7" id="KW-0975">Bacterial flagellum</keyword>
<dbReference type="InterPro" id="IPR036429">
    <property type="entry name" value="SpoA-like_sf"/>
</dbReference>
<proteinExistence type="inferred from homology"/>
<keyword evidence="9" id="KW-0282">Flagellum</keyword>
<dbReference type="GO" id="GO:0003774">
    <property type="term" value="F:cytoskeletal motor activity"/>
    <property type="evidence" value="ECO:0007669"/>
    <property type="project" value="UniProtKB-UniRule"/>
</dbReference>
<dbReference type="GO" id="GO:0071973">
    <property type="term" value="P:bacterial-type flagellum-dependent cell motility"/>
    <property type="evidence" value="ECO:0007669"/>
    <property type="project" value="UniProtKB-UniRule"/>
</dbReference>
<evidence type="ECO:0000313" key="9">
    <source>
        <dbReference type="EMBL" id="AMU94874.1"/>
    </source>
</evidence>
<comment type="subcellular location">
    <subcellularLocation>
        <location evidence="7">Cell membrane</location>
        <topology evidence="7">Peripheral membrane protein</topology>
        <orientation evidence="7">Cytoplasmic side</orientation>
    </subcellularLocation>
    <subcellularLocation>
        <location evidence="7">Bacterial flagellum basal body</location>
    </subcellularLocation>
</comment>
<gene>
    <name evidence="9" type="ORF">AOA14_09690</name>
</gene>
<dbReference type="InterPro" id="IPR001172">
    <property type="entry name" value="FliN_T3SS_HrcQb"/>
</dbReference>
<evidence type="ECO:0000313" key="10">
    <source>
        <dbReference type="Proteomes" id="UP000076234"/>
    </source>
</evidence>